<proteinExistence type="predicted"/>
<keyword evidence="4" id="KW-0411">Iron-sulfur</keyword>
<organism evidence="6 7">
    <name type="scientific">Sulfuritortus calidifontis</name>
    <dbReference type="NCBI Taxonomy" id="1914471"/>
    <lineage>
        <taxon>Bacteria</taxon>
        <taxon>Pseudomonadati</taxon>
        <taxon>Pseudomonadota</taxon>
        <taxon>Betaproteobacteria</taxon>
        <taxon>Nitrosomonadales</taxon>
        <taxon>Thiobacillaceae</taxon>
        <taxon>Sulfuritortus</taxon>
    </lineage>
</organism>
<dbReference type="PROSITE" id="PS51379">
    <property type="entry name" value="4FE4S_FER_2"/>
    <property type="match status" value="1"/>
</dbReference>
<evidence type="ECO:0000259" key="5">
    <source>
        <dbReference type="PROSITE" id="PS51379"/>
    </source>
</evidence>
<accession>A0A4V2UR11</accession>
<evidence type="ECO:0000313" key="7">
    <source>
        <dbReference type="Proteomes" id="UP000295135"/>
    </source>
</evidence>
<dbReference type="GO" id="GO:0020037">
    <property type="term" value="F:heme binding"/>
    <property type="evidence" value="ECO:0007669"/>
    <property type="project" value="InterPro"/>
</dbReference>
<dbReference type="GO" id="GO:0009055">
    <property type="term" value="F:electron transfer activity"/>
    <property type="evidence" value="ECO:0007669"/>
    <property type="project" value="InterPro"/>
</dbReference>
<dbReference type="NCBIfam" id="TIGR02066">
    <property type="entry name" value="dsrB"/>
    <property type="match status" value="1"/>
</dbReference>
<protein>
    <submittedName>
        <fullName evidence="6">Dissimilatory sulfite reductase beta subunit</fullName>
    </submittedName>
</protein>
<keyword evidence="7" id="KW-1185">Reference proteome</keyword>
<dbReference type="InterPro" id="IPR036136">
    <property type="entry name" value="Nit/Sulf_reduc_fer-like_dom_sf"/>
</dbReference>
<dbReference type="AlphaFoldDB" id="A0A4V2UR11"/>
<gene>
    <name evidence="6" type="ORF">EDC61_10189</name>
</gene>
<evidence type="ECO:0000313" key="6">
    <source>
        <dbReference type="EMBL" id="TCS73867.1"/>
    </source>
</evidence>
<keyword evidence="2" id="KW-0479">Metal-binding</keyword>
<dbReference type="GO" id="GO:0006790">
    <property type="term" value="P:sulfur compound metabolic process"/>
    <property type="evidence" value="ECO:0007669"/>
    <property type="project" value="InterPro"/>
</dbReference>
<keyword evidence="1" id="KW-0004">4Fe-4S</keyword>
<dbReference type="GO" id="GO:0018551">
    <property type="term" value="F:dissimilatory sulfite reductase (NADH) activity"/>
    <property type="evidence" value="ECO:0007669"/>
    <property type="project" value="InterPro"/>
</dbReference>
<dbReference type="InterPro" id="IPR005117">
    <property type="entry name" value="NiRdtase/SiRdtase_haem-b_fer"/>
</dbReference>
<dbReference type="OrthoDB" id="9766142at2"/>
<evidence type="ECO:0000256" key="3">
    <source>
        <dbReference type="ARBA" id="ARBA00023004"/>
    </source>
</evidence>
<dbReference type="InterPro" id="IPR045854">
    <property type="entry name" value="NO2/SO3_Rdtase_4Fe4S_sf"/>
</dbReference>
<dbReference type="InterPro" id="IPR006067">
    <property type="entry name" value="NO2/SO3_Rdtase_4Fe4S_dom"/>
</dbReference>
<dbReference type="Gene3D" id="3.30.70.3340">
    <property type="match status" value="1"/>
</dbReference>
<keyword evidence="3" id="KW-0408">Iron</keyword>
<dbReference type="SUPFAM" id="SSF56014">
    <property type="entry name" value="Nitrite and sulphite reductase 4Fe-4S domain-like"/>
    <property type="match status" value="1"/>
</dbReference>
<dbReference type="Proteomes" id="UP000295135">
    <property type="component" value="Unassembled WGS sequence"/>
</dbReference>
<dbReference type="InterPro" id="IPR011808">
    <property type="entry name" value="DsrB"/>
</dbReference>
<evidence type="ECO:0000256" key="2">
    <source>
        <dbReference type="ARBA" id="ARBA00022723"/>
    </source>
</evidence>
<sequence length="357" mass="39828">MAERTHETIESGAPDPMPYMHPVMKKNYGKWVFHSHPKPGVLYHRAENGDQIWTVKAGTQRQMDHYTVRKLADLADQYADGFVRFTARSNIEYMVSDEKKVEPLIKALTDNGFPVGGTANSVSMIAHTQGWLHCDIPGTDASGVVKALMDELYDDFVKCEMPNRVKLSTSCCEINCGGQADIAIIVQHTKPPKINHDLVANVCERPSVVARCPVAAIRPALVNGKPSLEVDEKKCICCGACFPPCPPMQINDPEHSKIAIWVGGKNSNARSRPTFHKLVASGLPNNAPRWPEVGEVVKKILATYKADGRPWERMNDWIDRIGWPAFFEKTGLPFTKYHIDNWRGSRASLNASAHIRF</sequence>
<dbReference type="SUPFAM" id="SSF54862">
    <property type="entry name" value="4Fe-4S ferredoxins"/>
    <property type="match status" value="1"/>
</dbReference>
<dbReference type="Gene3D" id="3.30.70.20">
    <property type="match status" value="1"/>
</dbReference>
<comment type="caution">
    <text evidence="6">The sequence shown here is derived from an EMBL/GenBank/DDBJ whole genome shotgun (WGS) entry which is preliminary data.</text>
</comment>
<dbReference type="PROSITE" id="PS00198">
    <property type="entry name" value="4FE4S_FER_1"/>
    <property type="match status" value="1"/>
</dbReference>
<dbReference type="Pfam" id="PF01077">
    <property type="entry name" value="NIR_SIR"/>
    <property type="match status" value="1"/>
</dbReference>
<dbReference type="RefSeq" id="WP_126459728.1">
    <property type="nucleotide sequence ID" value="NZ_AP018721.1"/>
</dbReference>
<dbReference type="Pfam" id="PF03460">
    <property type="entry name" value="NIR_SIR_ferr"/>
    <property type="match status" value="1"/>
</dbReference>
<dbReference type="InterPro" id="IPR017896">
    <property type="entry name" value="4Fe4S_Fe-S-bd"/>
</dbReference>
<dbReference type="EMBL" id="SLZY01000001">
    <property type="protein sequence ID" value="TCS73867.1"/>
    <property type="molecule type" value="Genomic_DNA"/>
</dbReference>
<dbReference type="GO" id="GO:0051539">
    <property type="term" value="F:4 iron, 4 sulfur cluster binding"/>
    <property type="evidence" value="ECO:0007669"/>
    <property type="project" value="UniProtKB-KW"/>
</dbReference>
<reference evidence="6 7" key="1">
    <citation type="submission" date="2019-03" db="EMBL/GenBank/DDBJ databases">
        <title>Genomic Encyclopedia of Type Strains, Phase IV (KMG-IV): sequencing the most valuable type-strain genomes for metagenomic binning, comparative biology and taxonomic classification.</title>
        <authorList>
            <person name="Goeker M."/>
        </authorList>
    </citation>
    <scope>NUCLEOTIDE SEQUENCE [LARGE SCALE GENOMIC DNA]</scope>
    <source>
        <strain evidence="6 7">DSM 103923</strain>
    </source>
</reference>
<dbReference type="InterPro" id="IPR017900">
    <property type="entry name" value="4Fe4S_Fe_S_CS"/>
</dbReference>
<dbReference type="GO" id="GO:0046872">
    <property type="term" value="F:metal ion binding"/>
    <property type="evidence" value="ECO:0007669"/>
    <property type="project" value="UniProtKB-KW"/>
</dbReference>
<evidence type="ECO:0000256" key="4">
    <source>
        <dbReference type="ARBA" id="ARBA00023014"/>
    </source>
</evidence>
<evidence type="ECO:0000256" key="1">
    <source>
        <dbReference type="ARBA" id="ARBA00022485"/>
    </source>
</evidence>
<name>A0A4V2UR11_9PROT</name>
<dbReference type="Gene3D" id="3.30.413.10">
    <property type="entry name" value="Sulfite Reductase Hemoprotein, domain 1"/>
    <property type="match status" value="1"/>
</dbReference>
<dbReference type="SUPFAM" id="SSF55124">
    <property type="entry name" value="Nitrite/Sulfite reductase N-terminal domain-like"/>
    <property type="match status" value="1"/>
</dbReference>
<feature type="domain" description="4Fe-4S ferredoxin-type" evidence="5">
    <location>
        <begin position="226"/>
        <end position="255"/>
    </location>
</feature>